<proteinExistence type="predicted"/>
<evidence type="ECO:0000313" key="1">
    <source>
        <dbReference type="EMBL" id="ESA05466.1"/>
    </source>
</evidence>
<dbReference type="AlphaFoldDB" id="U9TQ48"/>
<accession>U9TQ48</accession>
<protein>
    <submittedName>
        <fullName evidence="1">Uncharacterized protein</fullName>
    </submittedName>
</protein>
<dbReference type="EMBL" id="KI292994">
    <property type="protein sequence ID" value="ESA05466.1"/>
    <property type="molecule type" value="Genomic_DNA"/>
</dbReference>
<reference evidence="1" key="1">
    <citation type="submission" date="2013-07" db="EMBL/GenBank/DDBJ databases">
        <title>The genome of an arbuscular mycorrhizal fungus provides insights into the evolution of the oldest plant symbiosis.</title>
        <authorList>
            <consortium name="DOE Joint Genome Institute"/>
            <person name="Tisserant E."/>
            <person name="Malbreil M."/>
            <person name="Kuo A."/>
            <person name="Kohler A."/>
            <person name="Symeonidi A."/>
            <person name="Balestrini R."/>
            <person name="Charron P."/>
            <person name="Duensing N."/>
            <person name="Frei-dit-Frey N."/>
            <person name="Gianinazzi-Pearson V."/>
            <person name="Gilbert B."/>
            <person name="Handa Y."/>
            <person name="Hijri M."/>
            <person name="Kaul R."/>
            <person name="Kawaguchi M."/>
            <person name="Krajinski F."/>
            <person name="Lammers P."/>
            <person name="Lapierre D."/>
            <person name="Masclaux F.G."/>
            <person name="Murat C."/>
            <person name="Morin E."/>
            <person name="Ndikumana S."/>
            <person name="Pagni M."/>
            <person name="Petitpierre D."/>
            <person name="Requena N."/>
            <person name="Rosikiewicz P."/>
            <person name="Riley R."/>
            <person name="Saito K."/>
            <person name="San Clemente H."/>
            <person name="Shapiro H."/>
            <person name="van Tuinen D."/>
            <person name="Becard G."/>
            <person name="Bonfante P."/>
            <person name="Paszkowski U."/>
            <person name="Shachar-Hill Y."/>
            <person name="Young J.P."/>
            <person name="Sanders I.R."/>
            <person name="Henrissat B."/>
            <person name="Rensing S.A."/>
            <person name="Grigoriev I.V."/>
            <person name="Corradi N."/>
            <person name="Roux C."/>
            <person name="Martin F."/>
        </authorList>
    </citation>
    <scope>NUCLEOTIDE SEQUENCE</scope>
    <source>
        <strain evidence="1">DAOM 197198</strain>
    </source>
</reference>
<organism evidence="1">
    <name type="scientific">Rhizophagus irregularis (strain DAOM 181602 / DAOM 197198 / MUCL 43194)</name>
    <name type="common">Arbuscular mycorrhizal fungus</name>
    <name type="synonym">Glomus intraradices</name>
    <dbReference type="NCBI Taxonomy" id="747089"/>
    <lineage>
        <taxon>Eukaryota</taxon>
        <taxon>Fungi</taxon>
        <taxon>Fungi incertae sedis</taxon>
        <taxon>Mucoromycota</taxon>
        <taxon>Glomeromycotina</taxon>
        <taxon>Glomeromycetes</taxon>
        <taxon>Glomerales</taxon>
        <taxon>Glomeraceae</taxon>
        <taxon>Rhizophagus</taxon>
    </lineage>
</organism>
<dbReference type="HOGENOM" id="CLU_2905309_0_0_1"/>
<gene>
    <name evidence="1" type="ORF">GLOINDRAFT_35504</name>
</gene>
<name>U9TQ48_RHIID</name>
<sequence>MSAYITVRLRTKLRFIFVPYYGFGSDRVTSALPIITSSLLEILTLENAIIITCFYYSTLYRF</sequence>